<evidence type="ECO:0000313" key="1">
    <source>
        <dbReference type="EMBL" id="DAD48130.1"/>
    </source>
</evidence>
<comment type="caution">
    <text evidence="1">The sequence shown here is derived from an EMBL/GenBank/DDBJ whole genome shotgun (WGS) entry which is preliminary data.</text>
</comment>
<evidence type="ECO:0000313" key="2">
    <source>
        <dbReference type="Proteomes" id="UP000607653"/>
    </source>
</evidence>
<dbReference type="EMBL" id="DUZY01000008">
    <property type="protein sequence ID" value="DAD48130.1"/>
    <property type="molecule type" value="Genomic_DNA"/>
</dbReference>
<dbReference type="AlphaFoldDB" id="A0A822ZU85"/>
<dbReference type="Proteomes" id="UP000607653">
    <property type="component" value="Unassembled WGS sequence"/>
</dbReference>
<sequence>MLQSCKMRLCVKKPPGWPLGEVFSTKMGKIGGTTVSVAELWAALEVHVRSRHVRDSLFPQD</sequence>
<accession>A0A822ZU85</accession>
<protein>
    <submittedName>
        <fullName evidence="1">Uncharacterized protein</fullName>
    </submittedName>
</protein>
<gene>
    <name evidence="1" type="ORF">HUJ06_018067</name>
</gene>
<proteinExistence type="predicted"/>
<keyword evidence="2" id="KW-1185">Reference proteome</keyword>
<reference evidence="1 2" key="1">
    <citation type="journal article" date="2020" name="Mol. Biol. Evol.">
        <title>Distinct Expression and Methylation Patterns for Genes with Different Fates following a Single Whole-Genome Duplication in Flowering Plants.</title>
        <authorList>
            <person name="Shi T."/>
            <person name="Rahmani R.S."/>
            <person name="Gugger P.F."/>
            <person name="Wang M."/>
            <person name="Li H."/>
            <person name="Zhang Y."/>
            <person name="Li Z."/>
            <person name="Wang Q."/>
            <person name="Van de Peer Y."/>
            <person name="Marchal K."/>
            <person name="Chen J."/>
        </authorList>
    </citation>
    <scope>NUCLEOTIDE SEQUENCE [LARGE SCALE GENOMIC DNA]</scope>
    <source>
        <tissue evidence="1">Leaf</tissue>
    </source>
</reference>
<name>A0A822ZU85_NELNU</name>
<organism evidence="1 2">
    <name type="scientific">Nelumbo nucifera</name>
    <name type="common">Sacred lotus</name>
    <dbReference type="NCBI Taxonomy" id="4432"/>
    <lineage>
        <taxon>Eukaryota</taxon>
        <taxon>Viridiplantae</taxon>
        <taxon>Streptophyta</taxon>
        <taxon>Embryophyta</taxon>
        <taxon>Tracheophyta</taxon>
        <taxon>Spermatophyta</taxon>
        <taxon>Magnoliopsida</taxon>
        <taxon>Proteales</taxon>
        <taxon>Nelumbonaceae</taxon>
        <taxon>Nelumbo</taxon>
    </lineage>
</organism>